<reference evidence="1" key="1">
    <citation type="submission" date="2015-12" db="EMBL/GenBank/DDBJ databases">
        <title>Gene expression during late stages of embryo sac development: a critical building block for successful pollen-pistil interactions.</title>
        <authorList>
            <person name="Liu Y."/>
            <person name="Joly V."/>
            <person name="Sabar M."/>
            <person name="Matton D.P."/>
        </authorList>
    </citation>
    <scope>NUCLEOTIDE SEQUENCE</scope>
</reference>
<accession>A0A0V0GSL3</accession>
<dbReference type="EMBL" id="GEDG01031951">
    <property type="protein sequence ID" value="JAP11086.1"/>
    <property type="molecule type" value="Transcribed_RNA"/>
</dbReference>
<evidence type="ECO:0000313" key="1">
    <source>
        <dbReference type="EMBL" id="JAP11086.1"/>
    </source>
</evidence>
<name>A0A0V0GSL3_SOLCH</name>
<organism evidence="1">
    <name type="scientific">Solanum chacoense</name>
    <name type="common">Chaco potato</name>
    <dbReference type="NCBI Taxonomy" id="4108"/>
    <lineage>
        <taxon>Eukaryota</taxon>
        <taxon>Viridiplantae</taxon>
        <taxon>Streptophyta</taxon>
        <taxon>Embryophyta</taxon>
        <taxon>Tracheophyta</taxon>
        <taxon>Spermatophyta</taxon>
        <taxon>Magnoliopsida</taxon>
        <taxon>eudicotyledons</taxon>
        <taxon>Gunneridae</taxon>
        <taxon>Pentapetalae</taxon>
        <taxon>asterids</taxon>
        <taxon>lamiids</taxon>
        <taxon>Solanales</taxon>
        <taxon>Solanaceae</taxon>
        <taxon>Solanoideae</taxon>
        <taxon>Solaneae</taxon>
        <taxon>Solanum</taxon>
    </lineage>
</organism>
<proteinExistence type="predicted"/>
<dbReference type="AlphaFoldDB" id="A0A0V0GSL3"/>
<protein>
    <submittedName>
        <fullName evidence="1">Putative ovule protein</fullName>
    </submittedName>
</protein>
<sequence length="104" mass="11952">MKGKGCLTFLKFRALVYEFIHDLEPSISLKTFLSYQPIFQLYEDDLRSVKPAVTLILKIQTSEVLFTGGIYGPCKLILSVNTFYETQKLTNFNSSSTLYNFYLS</sequence>